<reference evidence="7 8" key="1">
    <citation type="journal article" date="2008" name="Appl. Environ. Microbiol.">
        <title>Hydrogenomics of the extremely thermophilic bacterium Caldicellulosiruptor saccharolyticus.</title>
        <authorList>
            <person name="van de Werken H.J."/>
            <person name="Verhaart M.R."/>
            <person name="VanFossen A.L."/>
            <person name="Willquist K."/>
            <person name="Lewis D.L."/>
            <person name="Nichols J.D."/>
            <person name="Goorissen H.P."/>
            <person name="Mongodin E.F."/>
            <person name="Nelson K.E."/>
            <person name="van Niel E.W."/>
            <person name="Stams A.J."/>
            <person name="Ward D.E."/>
            <person name="de Vos W.M."/>
            <person name="van der Oost J."/>
            <person name="Kelly R.M."/>
            <person name="Kengen S.W."/>
        </authorList>
    </citation>
    <scope>NUCLEOTIDE SEQUENCE [LARGE SCALE GENOMIC DNA]</scope>
    <source>
        <strain evidence="8">ATCC 43494 / DSM 8903 / Tp8T 6331</strain>
    </source>
</reference>
<comment type="similarity">
    <text evidence="1">Belongs to the ABC transporter superfamily.</text>
</comment>
<evidence type="ECO:0000313" key="8">
    <source>
        <dbReference type="Proteomes" id="UP000000256"/>
    </source>
</evidence>
<dbReference type="AlphaFoldDB" id="A4XMB3"/>
<dbReference type="eggNOG" id="COG0410">
    <property type="taxonomic scope" value="Bacteria"/>
</dbReference>
<keyword evidence="4" id="KW-0067">ATP-binding</keyword>
<dbReference type="PANTHER" id="PTHR43820">
    <property type="entry name" value="HIGH-AFFINITY BRANCHED-CHAIN AMINO ACID TRANSPORT ATP-BINDING PROTEIN LIVF"/>
    <property type="match status" value="1"/>
</dbReference>
<dbReference type="InterPro" id="IPR027417">
    <property type="entry name" value="P-loop_NTPase"/>
</dbReference>
<protein>
    <submittedName>
        <fullName evidence="7">ABC transporter related protein</fullName>
    </submittedName>
</protein>
<dbReference type="SMART" id="SM00382">
    <property type="entry name" value="AAA"/>
    <property type="match status" value="1"/>
</dbReference>
<dbReference type="EMBL" id="CP000679">
    <property type="protein sequence ID" value="ABP68048.1"/>
    <property type="molecule type" value="Genomic_DNA"/>
</dbReference>
<keyword evidence="8" id="KW-1185">Reference proteome</keyword>
<dbReference type="PANTHER" id="PTHR43820:SF5">
    <property type="entry name" value="HIGH-AFFINITY BRANCHED-CHAIN AMINO ACID TRANSPORT ATP-BINDING PROTEIN"/>
    <property type="match status" value="1"/>
</dbReference>
<feature type="domain" description="ABC transporter" evidence="6">
    <location>
        <begin position="2"/>
        <end position="223"/>
    </location>
</feature>
<dbReference type="OrthoDB" id="9779136at2"/>
<dbReference type="STRING" id="351627.Csac_2471"/>
<dbReference type="RefSeq" id="WP_011917968.1">
    <property type="nucleotide sequence ID" value="NC_009437.1"/>
</dbReference>
<evidence type="ECO:0000259" key="6">
    <source>
        <dbReference type="PROSITE" id="PS50893"/>
    </source>
</evidence>
<evidence type="ECO:0000256" key="3">
    <source>
        <dbReference type="ARBA" id="ARBA00022741"/>
    </source>
</evidence>
<dbReference type="InterPro" id="IPR003593">
    <property type="entry name" value="AAA+_ATPase"/>
</dbReference>
<keyword evidence="3" id="KW-0547">Nucleotide-binding</keyword>
<dbReference type="PROSITE" id="PS50893">
    <property type="entry name" value="ABC_TRANSPORTER_2"/>
    <property type="match status" value="1"/>
</dbReference>
<dbReference type="Pfam" id="PF00005">
    <property type="entry name" value="ABC_tran"/>
    <property type="match status" value="1"/>
</dbReference>
<evidence type="ECO:0000256" key="5">
    <source>
        <dbReference type="ARBA" id="ARBA00022970"/>
    </source>
</evidence>
<accession>A4XMB3</accession>
<dbReference type="Gene3D" id="3.40.50.300">
    <property type="entry name" value="P-loop containing nucleotide triphosphate hydrolases"/>
    <property type="match status" value="1"/>
</dbReference>
<dbReference type="HOGENOM" id="CLU_000604_1_2_9"/>
<dbReference type="CDD" id="cd03224">
    <property type="entry name" value="ABC_TM1139_LivF_branched"/>
    <property type="match status" value="1"/>
</dbReference>
<dbReference type="Proteomes" id="UP000000256">
    <property type="component" value="Chromosome"/>
</dbReference>
<dbReference type="InterPro" id="IPR003439">
    <property type="entry name" value="ABC_transporter-like_ATP-bd"/>
</dbReference>
<evidence type="ECO:0000256" key="1">
    <source>
        <dbReference type="ARBA" id="ARBA00005417"/>
    </source>
</evidence>
<dbReference type="SUPFAM" id="SSF52540">
    <property type="entry name" value="P-loop containing nucleoside triphosphate hydrolases"/>
    <property type="match status" value="1"/>
</dbReference>
<name>A4XMB3_CALS8</name>
<evidence type="ECO:0000313" key="7">
    <source>
        <dbReference type="EMBL" id="ABP68048.1"/>
    </source>
</evidence>
<organism evidence="7 8">
    <name type="scientific">Caldicellulosiruptor saccharolyticus (strain ATCC 43494 / DSM 8903 / Tp8T 6331)</name>
    <dbReference type="NCBI Taxonomy" id="351627"/>
    <lineage>
        <taxon>Bacteria</taxon>
        <taxon>Bacillati</taxon>
        <taxon>Bacillota</taxon>
        <taxon>Bacillota incertae sedis</taxon>
        <taxon>Caldicellulosiruptorales</taxon>
        <taxon>Caldicellulosiruptoraceae</taxon>
        <taxon>Caldicellulosiruptor</taxon>
    </lineage>
</organism>
<sequence length="226" mass="25085">MLLINNVYSGYADSIVLHGISLQVDKNSIVGIIGRNGVGKTTLLKTILGIVKIKKGEIWFEEKLINSLKPYERAELGIGYVPQGRGIFPQLTVAENLLIMDKNVQSRIEEVFTLFPKLKVLINRKGGSLSGGEQQQLAIARALIKSPKLLILDEPTEGIQPSVVETIVCALYEIKKRGISVLVVEQNLDLLLEIGDYYYFLDSGHVVDEGVINEESYPTMCRLLMV</sequence>
<keyword evidence="2" id="KW-0813">Transport</keyword>
<dbReference type="GO" id="GO:0016887">
    <property type="term" value="F:ATP hydrolysis activity"/>
    <property type="evidence" value="ECO:0007669"/>
    <property type="project" value="InterPro"/>
</dbReference>
<dbReference type="GO" id="GO:0005524">
    <property type="term" value="F:ATP binding"/>
    <property type="evidence" value="ECO:0007669"/>
    <property type="project" value="UniProtKB-KW"/>
</dbReference>
<dbReference type="GO" id="GO:0015658">
    <property type="term" value="F:branched-chain amino acid transmembrane transporter activity"/>
    <property type="evidence" value="ECO:0007669"/>
    <property type="project" value="TreeGrafter"/>
</dbReference>
<proteinExistence type="inferred from homology"/>
<evidence type="ECO:0000256" key="2">
    <source>
        <dbReference type="ARBA" id="ARBA00022448"/>
    </source>
</evidence>
<dbReference type="KEGG" id="csc:Csac_2471"/>
<gene>
    <name evidence="7" type="ordered locus">Csac_2471</name>
</gene>
<evidence type="ECO:0000256" key="4">
    <source>
        <dbReference type="ARBA" id="ARBA00022840"/>
    </source>
</evidence>
<dbReference type="InterPro" id="IPR052156">
    <property type="entry name" value="BCAA_Transport_ATP-bd_LivF"/>
</dbReference>
<dbReference type="GO" id="GO:0015807">
    <property type="term" value="P:L-amino acid transport"/>
    <property type="evidence" value="ECO:0007669"/>
    <property type="project" value="TreeGrafter"/>
</dbReference>
<keyword evidence="5" id="KW-0029">Amino-acid transport</keyword>